<dbReference type="AlphaFoldDB" id="G4CN58"/>
<reference evidence="1 2" key="1">
    <citation type="submission" date="2011-06" db="EMBL/GenBank/DDBJ databases">
        <authorList>
            <person name="Muzny D."/>
            <person name="Qin X."/>
            <person name="Deng J."/>
            <person name="Jiang H."/>
            <person name="Liu Y."/>
            <person name="Qu J."/>
            <person name="Song X.-Z."/>
            <person name="Zhang L."/>
            <person name="Thornton R."/>
            <person name="Coyle M."/>
            <person name="Francisco L."/>
            <person name="Jackson L."/>
            <person name="Javaid M."/>
            <person name="Korchina V."/>
            <person name="Kovar C."/>
            <person name="Mata R."/>
            <person name="Mathew T."/>
            <person name="Ngo R."/>
            <person name="Nguyen L."/>
            <person name="Nguyen N."/>
            <person name="Okwuonu G."/>
            <person name="Ongeri F."/>
            <person name="Pham C."/>
            <person name="Simmons D."/>
            <person name="Wilczek-Boney K."/>
            <person name="Hale W."/>
            <person name="Jakkamsetti A."/>
            <person name="Pham P."/>
            <person name="Ruth R."/>
            <person name="San Lucas F."/>
            <person name="Warren J."/>
            <person name="Zhang J."/>
            <person name="Zhao Z."/>
            <person name="Zhou C."/>
            <person name="Zhu D."/>
            <person name="Lee S."/>
            <person name="Bess C."/>
            <person name="Blankenburg K."/>
            <person name="Forbes L."/>
            <person name="Fu Q."/>
            <person name="Gubbala S."/>
            <person name="Hirani K."/>
            <person name="Jayaseelan J.C."/>
            <person name="Lara F."/>
            <person name="Munidasa M."/>
            <person name="Palculict T."/>
            <person name="Patil S."/>
            <person name="Pu L.-L."/>
            <person name="Saada N."/>
            <person name="Tang L."/>
            <person name="Weissenberger G."/>
            <person name="Zhu Y."/>
            <person name="Hemphill L."/>
            <person name="Shang Y."/>
            <person name="Youmans B."/>
            <person name="Ayvaz T."/>
            <person name="Ross M."/>
            <person name="Santibanez J."/>
            <person name="Aqrawi P."/>
            <person name="Gross S."/>
            <person name="Joshi V."/>
            <person name="Fowler G."/>
            <person name="Nazareth L."/>
            <person name="Reid J."/>
            <person name="Worley K."/>
            <person name="Petrosino J."/>
            <person name="Highlander S."/>
            <person name="Gibbs R."/>
        </authorList>
    </citation>
    <scope>NUCLEOTIDE SEQUENCE [LARGE SCALE GENOMIC DNA]</scope>
    <source>
        <strain evidence="1 2">9715</strain>
    </source>
</reference>
<sequence length="62" mass="6656">MFECLSEKPFIVGFQTGMCMGISAGSIAQALGLSLGMADIVNPLKEKTPVILRLDPSISQHY</sequence>
<comment type="caution">
    <text evidence="1">The sequence shown here is derived from an EMBL/GenBank/DDBJ whole genome shotgun (WGS) entry which is preliminary data.</text>
</comment>
<gene>
    <name evidence="1" type="ORF">HMPREF9370_0517</name>
</gene>
<dbReference type="HOGENOM" id="CLU_2899544_0_0_4"/>
<evidence type="ECO:0000313" key="1">
    <source>
        <dbReference type="EMBL" id="EGZ50297.1"/>
    </source>
</evidence>
<organism evidence="1 2">
    <name type="scientific">Neisseria wadsworthii 9715</name>
    <dbReference type="NCBI Taxonomy" id="1030841"/>
    <lineage>
        <taxon>Bacteria</taxon>
        <taxon>Pseudomonadati</taxon>
        <taxon>Pseudomonadota</taxon>
        <taxon>Betaproteobacteria</taxon>
        <taxon>Neisseriales</taxon>
        <taxon>Neisseriaceae</taxon>
        <taxon>Neisseria</taxon>
    </lineage>
</organism>
<proteinExistence type="predicted"/>
<name>G4CN58_9NEIS</name>
<dbReference type="Proteomes" id="UP000005336">
    <property type="component" value="Unassembled WGS sequence"/>
</dbReference>
<protein>
    <submittedName>
        <fullName evidence="1">Sulfate transporter</fullName>
    </submittedName>
</protein>
<dbReference type="EMBL" id="AGAZ01000023">
    <property type="protein sequence ID" value="EGZ50297.1"/>
    <property type="molecule type" value="Genomic_DNA"/>
</dbReference>
<accession>G4CN58</accession>
<evidence type="ECO:0000313" key="2">
    <source>
        <dbReference type="Proteomes" id="UP000005336"/>
    </source>
</evidence>
<keyword evidence="2" id="KW-1185">Reference proteome</keyword>
<dbReference type="PATRIC" id="fig|1030841.3.peg.506"/>